<feature type="transmembrane region" description="Helical" evidence="6">
    <location>
        <begin position="50"/>
        <end position="68"/>
    </location>
</feature>
<dbReference type="InterPro" id="IPR045225">
    <property type="entry name" value="Uracil/uridine/allantoin_perm"/>
</dbReference>
<evidence type="ECO:0000256" key="3">
    <source>
        <dbReference type="ARBA" id="ARBA00022692"/>
    </source>
</evidence>
<dbReference type="AlphaFoldDB" id="A0A8J7TLQ6"/>
<evidence type="ECO:0000256" key="2">
    <source>
        <dbReference type="ARBA" id="ARBA00008974"/>
    </source>
</evidence>
<feature type="transmembrane region" description="Helical" evidence="6">
    <location>
        <begin position="366"/>
        <end position="384"/>
    </location>
</feature>
<dbReference type="PANTHER" id="PTHR30618">
    <property type="entry name" value="NCS1 FAMILY PURINE/PYRIMIDINE TRANSPORTER"/>
    <property type="match status" value="1"/>
</dbReference>
<feature type="transmembrane region" description="Helical" evidence="6">
    <location>
        <begin position="204"/>
        <end position="223"/>
    </location>
</feature>
<feature type="transmembrane region" description="Helical" evidence="6">
    <location>
        <begin position="284"/>
        <end position="309"/>
    </location>
</feature>
<proteinExistence type="inferred from homology"/>
<organism evidence="7 8">
    <name type="scientific">Candidatus Obscuribacter phosphatis</name>
    <dbReference type="NCBI Taxonomy" id="1906157"/>
    <lineage>
        <taxon>Bacteria</taxon>
        <taxon>Bacillati</taxon>
        <taxon>Candidatus Melainabacteria</taxon>
        <taxon>Candidatus Obscuribacterales</taxon>
        <taxon>Candidatus Obscuribacteraceae</taxon>
        <taxon>Candidatus Obscuribacter</taxon>
    </lineage>
</organism>
<dbReference type="Gene3D" id="1.10.4160.10">
    <property type="entry name" value="Hydantoin permease"/>
    <property type="match status" value="1"/>
</dbReference>
<feature type="transmembrane region" description="Helical" evidence="6">
    <location>
        <begin position="243"/>
        <end position="263"/>
    </location>
</feature>
<feature type="transmembrane region" description="Helical" evidence="6">
    <location>
        <begin position="177"/>
        <end position="192"/>
    </location>
</feature>
<keyword evidence="5 6" id="KW-0472">Membrane</keyword>
<evidence type="ECO:0000313" key="7">
    <source>
        <dbReference type="EMBL" id="MBN8660065.1"/>
    </source>
</evidence>
<feature type="transmembrane region" description="Helical" evidence="6">
    <location>
        <begin position="80"/>
        <end position="100"/>
    </location>
</feature>
<feature type="transmembrane region" description="Helical" evidence="6">
    <location>
        <begin position="396"/>
        <end position="420"/>
    </location>
</feature>
<name>A0A8J7TLQ6_9BACT</name>
<comment type="subcellular location">
    <subcellularLocation>
        <location evidence="1">Membrane</location>
        <topology evidence="1">Multi-pass membrane protein</topology>
    </subcellularLocation>
</comment>
<sequence length="495" mass="53722">MSDPENSENLIEHQDGRVELSEASQEALKESPLYNHDLAPVRVSERNWTTYNYVALWFSMSACIPTYMMSSGLIASGMNAWQAIFTILLGNVIVLLPILLNSHPGTKYGIPFPVFARAAYGTYGSNLPALMRAVVACGWFGIQAWIGGQALCTMFGAFLPGFALLFGSFAGHGGGEWLSFGLFWLINIAIVYKGMDLLKKVESFAAPFVLLMTLALLIWAVNHAHGLGDLLQQKSKFNSPSEFFKVFIPSLTAMIGFWATLSLNMPDFTRFGHSQKEQTIGQVVALPTAMALFSAMGVMITSAAIVIYPDAQLTELWDPVKLIGRFKEPVVVVISMFTVALATLSVNVAANVVSPANDFANAFPRYISFKTGGLITGLVGILMQPWRLIADPSGYIFLWLQGYSGGLGAIAGVLIADYWLVRKTKLDLASLYSVGKATWNWQSLAATALGCLLAWVGAFVPALKGLYDYGWFVGFGVAALVYVLLVPRQAAAASK</sequence>
<dbReference type="PANTHER" id="PTHR30618:SF0">
    <property type="entry name" value="PURINE-URACIL PERMEASE NCS1"/>
    <property type="match status" value="1"/>
</dbReference>
<evidence type="ECO:0000313" key="8">
    <source>
        <dbReference type="Proteomes" id="UP000664277"/>
    </source>
</evidence>
<reference evidence="7" key="1">
    <citation type="submission" date="2021-02" db="EMBL/GenBank/DDBJ databases">
        <title>Genome-Resolved Metagenomics of a Microbial Community Performing Photosynthetic Biological Nutrient Removal.</title>
        <authorList>
            <person name="Mcdaniel E.A."/>
        </authorList>
    </citation>
    <scope>NUCLEOTIDE SEQUENCE</scope>
    <source>
        <strain evidence="7">UWPOB_OBS1</strain>
    </source>
</reference>
<dbReference type="Proteomes" id="UP000664277">
    <property type="component" value="Unassembled WGS sequence"/>
</dbReference>
<accession>A0A8J7TLQ6</accession>
<dbReference type="GO" id="GO:0015205">
    <property type="term" value="F:nucleobase transmembrane transporter activity"/>
    <property type="evidence" value="ECO:0007669"/>
    <property type="project" value="TreeGrafter"/>
</dbReference>
<protein>
    <submittedName>
        <fullName evidence="7">NCS1 family nucleobase:cation symporter-1</fullName>
    </submittedName>
</protein>
<dbReference type="Pfam" id="PF02133">
    <property type="entry name" value="Transp_cyt_pur"/>
    <property type="match status" value="1"/>
</dbReference>
<evidence type="ECO:0000256" key="5">
    <source>
        <dbReference type="ARBA" id="ARBA00023136"/>
    </source>
</evidence>
<feature type="transmembrane region" description="Helical" evidence="6">
    <location>
        <begin position="469"/>
        <end position="486"/>
    </location>
</feature>
<evidence type="ECO:0000256" key="1">
    <source>
        <dbReference type="ARBA" id="ARBA00004141"/>
    </source>
</evidence>
<dbReference type="InterPro" id="IPR001248">
    <property type="entry name" value="Pur-cyt_permease"/>
</dbReference>
<feature type="transmembrane region" description="Helical" evidence="6">
    <location>
        <begin position="329"/>
        <end position="354"/>
    </location>
</feature>
<evidence type="ECO:0000256" key="4">
    <source>
        <dbReference type="ARBA" id="ARBA00022989"/>
    </source>
</evidence>
<comment type="caution">
    <text evidence="7">The sequence shown here is derived from an EMBL/GenBank/DDBJ whole genome shotgun (WGS) entry which is preliminary data.</text>
</comment>
<dbReference type="InterPro" id="IPR012681">
    <property type="entry name" value="NCS1"/>
</dbReference>
<keyword evidence="4 6" id="KW-1133">Transmembrane helix</keyword>
<dbReference type="GO" id="GO:0005886">
    <property type="term" value="C:plasma membrane"/>
    <property type="evidence" value="ECO:0007669"/>
    <property type="project" value="TreeGrafter"/>
</dbReference>
<dbReference type="EMBL" id="JAFLCK010000007">
    <property type="protein sequence ID" value="MBN8660065.1"/>
    <property type="molecule type" value="Genomic_DNA"/>
</dbReference>
<dbReference type="CDD" id="cd11485">
    <property type="entry name" value="SLC-NCS1sbd_YbbW-like"/>
    <property type="match status" value="1"/>
</dbReference>
<dbReference type="NCBIfam" id="TIGR00800">
    <property type="entry name" value="ncs1"/>
    <property type="match status" value="1"/>
</dbReference>
<comment type="similarity">
    <text evidence="2">Belongs to the purine-cytosine permease (2.A.39) family.</text>
</comment>
<keyword evidence="3 6" id="KW-0812">Transmembrane</keyword>
<gene>
    <name evidence="7" type="ORF">J0M35_06850</name>
</gene>
<evidence type="ECO:0000256" key="6">
    <source>
        <dbReference type="SAM" id="Phobius"/>
    </source>
</evidence>
<feature type="transmembrane region" description="Helical" evidence="6">
    <location>
        <begin position="441"/>
        <end position="463"/>
    </location>
</feature>